<feature type="domain" description="Dermonecrotic toxin N-terminal" evidence="1">
    <location>
        <begin position="371"/>
        <end position="604"/>
    </location>
</feature>
<protein>
    <recommendedName>
        <fullName evidence="1">Dermonecrotic toxin N-terminal domain-containing protein</fullName>
    </recommendedName>
</protein>
<dbReference type="OrthoDB" id="7003488at2"/>
<gene>
    <name evidence="2" type="ORF">GNF76_14870</name>
</gene>
<organism evidence="2 3">
    <name type="scientific">Pseudomonas spelaei</name>
    <dbReference type="NCBI Taxonomy" id="1055469"/>
    <lineage>
        <taxon>Bacteria</taxon>
        <taxon>Pseudomonadati</taxon>
        <taxon>Pseudomonadota</taxon>
        <taxon>Gammaproteobacteria</taxon>
        <taxon>Pseudomonadales</taxon>
        <taxon>Pseudomonadaceae</taxon>
        <taxon>Pseudomonas</taxon>
    </lineage>
</organism>
<reference evidence="2 3" key="1">
    <citation type="submission" date="2019-11" db="EMBL/GenBank/DDBJ databases">
        <title>Pseudomonas karstica sp. nov. and Pseudomonas spelaei sp. nov. from karst caves.</title>
        <authorList>
            <person name="Zeman M."/>
        </authorList>
    </citation>
    <scope>NUCLEOTIDE SEQUENCE [LARGE SCALE GENOMIC DNA]</scope>
    <source>
        <strain evidence="2 3">CCM 7893</strain>
    </source>
</reference>
<evidence type="ECO:0000313" key="2">
    <source>
        <dbReference type="EMBL" id="MUF05634.1"/>
    </source>
</evidence>
<dbReference type="Pfam" id="PF20178">
    <property type="entry name" value="ToxA_N"/>
    <property type="match status" value="1"/>
</dbReference>
<accession>A0A6I3WCJ3</accession>
<name>A0A6I3WCJ3_9PSED</name>
<comment type="caution">
    <text evidence="2">The sequence shown here is derived from an EMBL/GenBank/DDBJ whole genome shotgun (WGS) entry which is preliminary data.</text>
</comment>
<proteinExistence type="predicted"/>
<dbReference type="EMBL" id="WNNK01000011">
    <property type="protein sequence ID" value="MUF05634.1"/>
    <property type="molecule type" value="Genomic_DNA"/>
</dbReference>
<sequence>MSKPELMFEQIRLSRDHVAEVFADRPRLEDVAESLINEWIKDGYPDSTLKASALWIGVMQRTGDVVAYDPLMSLSEALILRCMSKRPLNYTPGHHQVLVGAVRDSVKPAATLMSVDDLEFMLNTLASALVPGFQARLVEYWNGISQEDPISTRWRVVSEQLRKCLKTARQTPLLSESQQRRLGEIYPLKADRQRFGGLPVYQVYAASGTQPGQWLALLVFQITGAGADAFHVYSPVTDLFRVDSQEQLGRLLPRYMSHYPPGEPIQWSLKEPEGDVFDSLAQSLLEKQLRDLSLIDWTQFPRVASYKQLFSTLTSPLAWFDPDVGRALSEEQLPLWLQTGSSLDRQTYGHWLGRLADVQQRASGAGFLDGIDPIDVYARKALQRQMALDHPQEGVINPDDYVLTFVRTQGATVGWTESVSRTLTQWSLENPFVTPYARLDIRNQASPDGKPARKVTEAYLKRLIPTVDIGKHYPLLIKDSLILDPVESARRRRLFVEQMSVQLPMLALESVIRGLGGLTTSGYRVVQAMVQPTAALRVVDGEPIVARRLDILEHSGGRAHRASNLFVIGPRDNSALPHILYHPSSVQAFIQFSSRQALLEEVLRSGSELQRIVLSSMSERSRVLFDNGGFLTPHSGRFLQGDEYGPIASTSPALLSDLVMPEGFLDEVFKENARSLWLQADRQSVSNEELRWTLFKNDLWQLFNVLLPLLRGPVAVAGWLTQVLASTQAFVALPQDADQAERAAVVSELIASLSGLLMSRVMVLDERLGLSEAKPGISRLPEAIPKPVAVSFPWRRISGDVTEMDFSWANANQRLSSSQMAQVETFKWRPEPGQAWPNIPANIETTGPARGLVRVNVGPQKWHHHAVIQGGFYPVDLFEGELRVVDLKQRGRWGPWLRRGLNDLWDFDLGMRLRGGGPKKSTAAAHHEKNRRFSVELDKRYQDLTTRLVNAERGVTAALNLYERAHKSHQEEFTDPQRQAVATRYLKELQDTSRVQFDKMDVLKARNTNKPMSGFETELIQQFEPQVENLREQMALLILQRKAAGPTEAQRQAWISQLDDDDPAQAQSAHEAMHGYLEKVAGFNDQLIDLSVLELARFGELLNVPGFDLAASPLANIPASPSTPLDWKTMQLKVYQGLVLRRRPQPQEYDDFVDLKRLGDQVVLAACSQKTLQTSDLVSLEQRIQGLEGLVQEYTDAQAWLRFYGDSVSDLIDREMIRGLYRQIDGVRQEAQHTLALALTEQAAETVPRPVPAQPRDASRRLVRDRKNRLLAGRVRPQTPDALGEIVDVSDPVDHTPLASFRQGPGPDEWEPVVDAASPVVRPARSLRKLQMDARMLLDKEAVVSRQVNKEAQSSNAPISAQEQLAHLAGAMDDVAAKVGDTLRAQGKQPDPSVEQLLAALEQASARLMEQGRQVRIAIILRNPPEESRIDYLKSQGQIDILLVEGRIKLKHDNDYLQEYVIRDKTKRVVAYAHFHYPAQDTPNANYSAAHLKLPEQRYLSFRSLVDMPESRVVAVYYARISTRLAEPLFLSVTQSIPRLGRQQYW</sequence>
<dbReference type="Proteomes" id="UP000438196">
    <property type="component" value="Unassembled WGS sequence"/>
</dbReference>
<evidence type="ECO:0000313" key="3">
    <source>
        <dbReference type="Proteomes" id="UP000438196"/>
    </source>
</evidence>
<keyword evidence="3" id="KW-1185">Reference proteome</keyword>
<evidence type="ECO:0000259" key="1">
    <source>
        <dbReference type="Pfam" id="PF20178"/>
    </source>
</evidence>
<dbReference type="InterPro" id="IPR046673">
    <property type="entry name" value="ToxA_N"/>
</dbReference>
<dbReference type="RefSeq" id="WP_155583903.1">
    <property type="nucleotide sequence ID" value="NZ_JBHSTH010000007.1"/>
</dbReference>